<dbReference type="GO" id="GO:0033388">
    <property type="term" value="P:putrescine biosynthetic process from arginine"/>
    <property type="evidence" value="ECO:0007669"/>
    <property type="project" value="TreeGrafter"/>
</dbReference>
<dbReference type="InterPro" id="IPR050345">
    <property type="entry name" value="Aliph_Amidase/BUP"/>
</dbReference>
<dbReference type="PROSITE" id="PS01227">
    <property type="entry name" value="UPF0012"/>
    <property type="match status" value="1"/>
</dbReference>
<evidence type="ECO:0000313" key="4">
    <source>
        <dbReference type="EMBL" id="GIG73657.1"/>
    </source>
</evidence>
<evidence type="ECO:0000256" key="2">
    <source>
        <dbReference type="ARBA" id="ARBA00022801"/>
    </source>
</evidence>
<evidence type="ECO:0000256" key="1">
    <source>
        <dbReference type="ARBA" id="ARBA00010613"/>
    </source>
</evidence>
<protein>
    <submittedName>
        <fullName evidence="4">Putative hydrolase</fullName>
    </submittedName>
</protein>
<dbReference type="EMBL" id="BONU01000010">
    <property type="protein sequence ID" value="GIG73657.1"/>
    <property type="molecule type" value="Genomic_DNA"/>
</dbReference>
<dbReference type="PANTHER" id="PTHR43674">
    <property type="entry name" value="NITRILASE C965.09-RELATED"/>
    <property type="match status" value="1"/>
</dbReference>
<dbReference type="RefSeq" id="WP_168077735.1">
    <property type="nucleotide sequence ID" value="NZ_BAAAQJ010000003.1"/>
</dbReference>
<dbReference type="InterPro" id="IPR003010">
    <property type="entry name" value="C-N_Hydrolase"/>
</dbReference>
<dbReference type="Pfam" id="PF00795">
    <property type="entry name" value="CN_hydrolase"/>
    <property type="match status" value="1"/>
</dbReference>
<keyword evidence="5" id="KW-1185">Reference proteome</keyword>
<comment type="similarity">
    <text evidence="1">Belongs to the carbon-nitrogen hydrolase superfamily. NIT1/NIT2 family.</text>
</comment>
<evidence type="ECO:0000313" key="5">
    <source>
        <dbReference type="Proteomes" id="UP000653674"/>
    </source>
</evidence>
<feature type="domain" description="CN hydrolase" evidence="3">
    <location>
        <begin position="1"/>
        <end position="234"/>
    </location>
</feature>
<reference evidence="4" key="1">
    <citation type="submission" date="2021-01" db="EMBL/GenBank/DDBJ databases">
        <title>Whole genome shotgun sequence of Planosporangium flavigriseum NBRC 105377.</title>
        <authorList>
            <person name="Komaki H."/>
            <person name="Tamura T."/>
        </authorList>
    </citation>
    <scope>NUCLEOTIDE SEQUENCE</scope>
    <source>
        <strain evidence="4">NBRC 105377</strain>
    </source>
</reference>
<name>A0A8J3LKT8_9ACTN</name>
<comment type="caution">
    <text evidence="4">The sequence shown here is derived from an EMBL/GenBank/DDBJ whole genome shotgun (WGS) entry which is preliminary data.</text>
</comment>
<gene>
    <name evidence="4" type="ORF">Pfl04_20610</name>
</gene>
<organism evidence="4 5">
    <name type="scientific">Planosporangium flavigriseum</name>
    <dbReference type="NCBI Taxonomy" id="373681"/>
    <lineage>
        <taxon>Bacteria</taxon>
        <taxon>Bacillati</taxon>
        <taxon>Actinomycetota</taxon>
        <taxon>Actinomycetes</taxon>
        <taxon>Micromonosporales</taxon>
        <taxon>Micromonosporaceae</taxon>
        <taxon>Planosporangium</taxon>
    </lineage>
</organism>
<sequence>MKIAGLQTTGTPGNVDANLAELELTARLARESGAQLLITPELFITGYDIGAAVHELARRDLLSPVREIARTHELAIILGAPEYDNGTYYNTAFFLDHEGTVLRRYRKAHLFGAAEREYFAAGDELFGLVEYGGLTIAMLICYDVEFPEAVRGASLAGAHLVAVPTAQMTPFDFVAEQVIRSRAWENQVYVAYINHDGTENTLTYVGRSSIVDPYATVLDSIEHGNRLLVASVDPEVVARAQKENPYLADRRPELYHRPA</sequence>
<dbReference type="InterPro" id="IPR001110">
    <property type="entry name" value="UPF0012_CS"/>
</dbReference>
<evidence type="ECO:0000259" key="3">
    <source>
        <dbReference type="PROSITE" id="PS50263"/>
    </source>
</evidence>
<dbReference type="AlphaFoldDB" id="A0A8J3LKT8"/>
<dbReference type="InterPro" id="IPR044083">
    <property type="entry name" value="RamA-like"/>
</dbReference>
<dbReference type="CDD" id="cd07576">
    <property type="entry name" value="R-amidase_like"/>
    <property type="match status" value="1"/>
</dbReference>
<dbReference type="SUPFAM" id="SSF56317">
    <property type="entry name" value="Carbon-nitrogen hydrolase"/>
    <property type="match status" value="1"/>
</dbReference>
<dbReference type="GO" id="GO:0050126">
    <property type="term" value="F:N-carbamoylputrescine amidase activity"/>
    <property type="evidence" value="ECO:0007669"/>
    <property type="project" value="TreeGrafter"/>
</dbReference>
<dbReference type="PROSITE" id="PS50263">
    <property type="entry name" value="CN_HYDROLASE"/>
    <property type="match status" value="1"/>
</dbReference>
<proteinExistence type="inferred from homology"/>
<accession>A0A8J3LKT8</accession>
<dbReference type="Proteomes" id="UP000653674">
    <property type="component" value="Unassembled WGS sequence"/>
</dbReference>
<dbReference type="Gene3D" id="3.60.110.10">
    <property type="entry name" value="Carbon-nitrogen hydrolase"/>
    <property type="match status" value="1"/>
</dbReference>
<dbReference type="PANTHER" id="PTHR43674:SF2">
    <property type="entry name" value="BETA-UREIDOPROPIONASE"/>
    <property type="match status" value="1"/>
</dbReference>
<dbReference type="InterPro" id="IPR036526">
    <property type="entry name" value="C-N_Hydrolase_sf"/>
</dbReference>
<keyword evidence="2 4" id="KW-0378">Hydrolase</keyword>